<reference evidence="1" key="1">
    <citation type="submission" date="2019-10" db="EMBL/GenBank/DDBJ databases">
        <title>Draft genome sequece of Microseira wollei NIES-4236.</title>
        <authorList>
            <person name="Yamaguchi H."/>
            <person name="Suzuki S."/>
            <person name="Kawachi M."/>
        </authorList>
    </citation>
    <scope>NUCLEOTIDE SEQUENCE</scope>
    <source>
        <strain evidence="1">NIES-4236</strain>
    </source>
</reference>
<sequence>MISTIDFSSGGEDYQPDSIASVVRGTVAVYPVFDEDRFIYVLRHTFTGFIFCEAGTRDAALKELRQLYALDSWYVQSSKKLPADIIAKGLYITTEADKSVLLYEDKP</sequence>
<dbReference type="Proteomes" id="UP001050975">
    <property type="component" value="Unassembled WGS sequence"/>
</dbReference>
<evidence type="ECO:0000313" key="2">
    <source>
        <dbReference type="Proteomes" id="UP001050975"/>
    </source>
</evidence>
<proteinExistence type="predicted"/>
<dbReference type="AlphaFoldDB" id="A0AAV3XSJ6"/>
<accession>A0AAV3XSJ6</accession>
<dbReference type="RefSeq" id="WP_226594228.1">
    <property type="nucleotide sequence ID" value="NZ_BLAY01000339.1"/>
</dbReference>
<comment type="caution">
    <text evidence="1">The sequence shown here is derived from an EMBL/GenBank/DDBJ whole genome shotgun (WGS) entry which is preliminary data.</text>
</comment>
<organism evidence="1 2">
    <name type="scientific">Microseira wollei NIES-4236</name>
    <dbReference type="NCBI Taxonomy" id="2530354"/>
    <lineage>
        <taxon>Bacteria</taxon>
        <taxon>Bacillati</taxon>
        <taxon>Cyanobacteriota</taxon>
        <taxon>Cyanophyceae</taxon>
        <taxon>Oscillatoriophycideae</taxon>
        <taxon>Aerosakkonematales</taxon>
        <taxon>Aerosakkonemataceae</taxon>
        <taxon>Microseira</taxon>
    </lineage>
</organism>
<protein>
    <submittedName>
        <fullName evidence="1">Uncharacterized protein</fullName>
    </submittedName>
</protein>
<dbReference type="EMBL" id="BLAY01000339">
    <property type="protein sequence ID" value="GET44370.1"/>
    <property type="molecule type" value="Genomic_DNA"/>
</dbReference>
<keyword evidence="2" id="KW-1185">Reference proteome</keyword>
<name>A0AAV3XSJ6_9CYAN</name>
<evidence type="ECO:0000313" key="1">
    <source>
        <dbReference type="EMBL" id="GET44370.1"/>
    </source>
</evidence>
<gene>
    <name evidence="1" type="ORF">MiSe_91970</name>
</gene>